<dbReference type="EMBL" id="LRBV02000012">
    <property type="status" value="NOT_ANNOTATED_CDS"/>
    <property type="molecule type" value="Genomic_DNA"/>
</dbReference>
<dbReference type="GO" id="GO:0008270">
    <property type="term" value="F:zinc ion binding"/>
    <property type="evidence" value="ECO:0007669"/>
    <property type="project" value="UniProtKB-KW"/>
</dbReference>
<dbReference type="InterPro" id="IPR011011">
    <property type="entry name" value="Znf_FYVE_PHD"/>
</dbReference>
<dbReference type="Gene3D" id="3.30.40.10">
    <property type="entry name" value="Zinc/RING finger domain, C3HC4 (zinc finger)"/>
    <property type="match status" value="1"/>
</dbReference>
<keyword evidence="3" id="KW-0862">Zinc</keyword>
<evidence type="ECO:0000313" key="8">
    <source>
        <dbReference type="EnsemblPlants" id="QL12p005592:mrna"/>
    </source>
</evidence>
<dbReference type="EnsemblPlants" id="QL12p005592:mrna">
    <property type="protein sequence ID" value="QL12p005592:mrna"/>
    <property type="gene ID" value="QL12p005592"/>
</dbReference>
<dbReference type="AlphaFoldDB" id="A0A7N2RE96"/>
<keyword evidence="1" id="KW-0479">Metal-binding</keyword>
<evidence type="ECO:0000313" key="9">
    <source>
        <dbReference type="Proteomes" id="UP000594261"/>
    </source>
</evidence>
<organism evidence="8 9">
    <name type="scientific">Quercus lobata</name>
    <name type="common">Valley oak</name>
    <dbReference type="NCBI Taxonomy" id="97700"/>
    <lineage>
        <taxon>Eukaryota</taxon>
        <taxon>Viridiplantae</taxon>
        <taxon>Streptophyta</taxon>
        <taxon>Embryophyta</taxon>
        <taxon>Tracheophyta</taxon>
        <taxon>Spermatophyta</taxon>
        <taxon>Magnoliopsida</taxon>
        <taxon>eudicotyledons</taxon>
        <taxon>Gunneridae</taxon>
        <taxon>Pentapetalae</taxon>
        <taxon>rosids</taxon>
        <taxon>fabids</taxon>
        <taxon>Fagales</taxon>
        <taxon>Fagaceae</taxon>
        <taxon>Quercus</taxon>
    </lineage>
</organism>
<feature type="region of interest" description="Disordered" evidence="6">
    <location>
        <begin position="615"/>
        <end position="710"/>
    </location>
</feature>
<keyword evidence="4" id="KW-0805">Transcription regulation</keyword>
<reference evidence="8" key="2">
    <citation type="submission" date="2021-01" db="UniProtKB">
        <authorList>
            <consortium name="EnsemblPlants"/>
        </authorList>
    </citation>
    <scope>IDENTIFICATION</scope>
</reference>
<dbReference type="OMA" id="PESSHYW"/>
<proteinExistence type="predicted"/>
<evidence type="ECO:0000256" key="6">
    <source>
        <dbReference type="SAM" id="MobiDB-lite"/>
    </source>
</evidence>
<feature type="region of interest" description="Disordered" evidence="6">
    <location>
        <begin position="197"/>
        <end position="225"/>
    </location>
</feature>
<feature type="compositionally biased region" description="Basic and acidic residues" evidence="6">
    <location>
        <begin position="636"/>
        <end position="649"/>
    </location>
</feature>
<feature type="region of interest" description="Disordered" evidence="6">
    <location>
        <begin position="286"/>
        <end position="308"/>
    </location>
</feature>
<dbReference type="GO" id="GO:0034244">
    <property type="term" value="P:negative regulation of transcription elongation by RNA polymerase II"/>
    <property type="evidence" value="ECO:0007669"/>
    <property type="project" value="InterPro"/>
</dbReference>
<dbReference type="InterPro" id="IPR056280">
    <property type="entry name" value="AIPP2-like_SPOC"/>
</dbReference>
<dbReference type="SUPFAM" id="SSF57903">
    <property type="entry name" value="FYVE/PHD zinc finger"/>
    <property type="match status" value="1"/>
</dbReference>
<feature type="compositionally biased region" description="Basic and acidic residues" evidence="6">
    <location>
        <begin position="680"/>
        <end position="689"/>
    </location>
</feature>
<feature type="domain" description="AIPP2-like SPOC-like" evidence="7">
    <location>
        <begin position="515"/>
        <end position="616"/>
    </location>
</feature>
<dbReference type="PANTHER" id="PTHR33304:SF15">
    <property type="entry name" value="ZINC FINGER PHD-TYPE DOMAIN-CONTAINING PROTEIN"/>
    <property type="match status" value="1"/>
</dbReference>
<evidence type="ECO:0000256" key="2">
    <source>
        <dbReference type="ARBA" id="ARBA00022771"/>
    </source>
</evidence>
<dbReference type="InParanoid" id="A0A7N2RE96"/>
<feature type="compositionally biased region" description="Basic and acidic residues" evidence="6">
    <location>
        <begin position="615"/>
        <end position="627"/>
    </location>
</feature>
<evidence type="ECO:0000256" key="4">
    <source>
        <dbReference type="ARBA" id="ARBA00023015"/>
    </source>
</evidence>
<evidence type="ECO:0000256" key="1">
    <source>
        <dbReference type="ARBA" id="ARBA00022723"/>
    </source>
</evidence>
<feature type="compositionally biased region" description="Polar residues" evidence="6">
    <location>
        <begin position="653"/>
        <end position="663"/>
    </location>
</feature>
<keyword evidence="2" id="KW-0863">Zinc-finger</keyword>
<dbReference type="PANTHER" id="PTHR33304">
    <property type="match status" value="1"/>
</dbReference>
<dbReference type="InterPro" id="IPR049914">
    <property type="entry name" value="PHD1-3/5-6"/>
</dbReference>
<dbReference type="Proteomes" id="UP000594261">
    <property type="component" value="Chromosome 12"/>
</dbReference>
<dbReference type="Pfam" id="PF23121">
    <property type="entry name" value="SPOC_AIPP2"/>
    <property type="match status" value="1"/>
</dbReference>
<keyword evidence="9" id="KW-1185">Reference proteome</keyword>
<protein>
    <recommendedName>
        <fullName evidence="7">AIPP2-like SPOC-like domain-containing protein</fullName>
    </recommendedName>
</protein>
<dbReference type="InterPro" id="IPR013083">
    <property type="entry name" value="Znf_RING/FYVE/PHD"/>
</dbReference>
<name>A0A7N2RE96_QUELO</name>
<reference evidence="8 9" key="1">
    <citation type="journal article" date="2016" name="G3 (Bethesda)">
        <title>First Draft Assembly and Annotation of the Genome of a California Endemic Oak Quercus lobata Nee (Fagaceae).</title>
        <authorList>
            <person name="Sork V.L."/>
            <person name="Fitz-Gibbon S.T."/>
            <person name="Puiu D."/>
            <person name="Crepeau M."/>
            <person name="Gugger P.F."/>
            <person name="Sherman R."/>
            <person name="Stevens K."/>
            <person name="Langley C.H."/>
            <person name="Pellegrini M."/>
            <person name="Salzberg S.L."/>
        </authorList>
    </citation>
    <scope>NUCLEOTIDE SEQUENCE [LARGE SCALE GENOMIC DNA]</scope>
    <source>
        <strain evidence="8 9">cv. SW786</strain>
    </source>
</reference>
<keyword evidence="5" id="KW-0804">Transcription</keyword>
<accession>A0A7N2RE96</accession>
<dbReference type="Gramene" id="QL12p005592:mrna">
    <property type="protein sequence ID" value="QL12p005592:mrna"/>
    <property type="gene ID" value="QL12p005592"/>
</dbReference>
<evidence type="ECO:0000256" key="3">
    <source>
        <dbReference type="ARBA" id="ARBA00022833"/>
    </source>
</evidence>
<sequence>MHLEQVASLMDTKADEFSDETTYRKAINDQFSFHYRGSSHFDKVTTNHLWRPNRESSQAVADFSSRSDQSEISSIRDFFGGASSLKAESSLKKVTTFKVGGQLQDVNIHAGSVKDDTKMNSENPVIEAGSCLDQKVQMRVCDICGDAGREELLAICSKCSDGAEHIYCTCVVLDKVPEGNWLCEECMLEERIEKGEQHKDQKAARTSKASFMHKSMESSGNSSTLRCKDGLKLNVEKSGVKENQTKKVNFSSLFSAKKPASNIEAVTATKRTLETNVKLSGASRTIRRGPLRGDSSFKNSGKSKMKPDHQQYCITAAEDKRIECSRMMRKSMSFSSNATDAKVKPLASNFSLVEDLKKLNHAKWNSTQGKYTSVLQSKVSSPVANSGVSASMRGNEIVSRGETFSSGSKYHDIEVVEGHEQSNDSLNAFSHLAKKGLKNRGEFDDVSRHIEHSTEAACSIKTNNSNTTFPSNERPYLRNFTSFTTVIPSQVSAVPQIHCIWQYGLLLFSESSLLGEFEMQRSEKLPSSCYGMQAHLSNNASPKVLEVVLKLPQKIILEEVPRLSAWPTQFSQNHATEDNIALNFFAKDLESYGRNYKRLLKCMIKNDMALKGNLDGRQERDTRKQDMNLKPCFQESSEHIVDQEREFKRMKSSSRGTKNSTNRFPFGRNGVSPTTFSGDNFRKCGEYDMSKSSTEGQVPENKLKKQGVMP</sequence>
<evidence type="ECO:0000259" key="7">
    <source>
        <dbReference type="Pfam" id="PF23121"/>
    </source>
</evidence>
<evidence type="ECO:0000256" key="5">
    <source>
        <dbReference type="ARBA" id="ARBA00023163"/>
    </source>
</evidence>
<dbReference type="GO" id="GO:0140566">
    <property type="term" value="F:histone reader activity"/>
    <property type="evidence" value="ECO:0007669"/>
    <property type="project" value="InterPro"/>
</dbReference>